<feature type="non-terminal residue" evidence="2">
    <location>
        <position position="241"/>
    </location>
</feature>
<dbReference type="AlphaFoldDB" id="A0A7K9I4A1"/>
<feature type="non-terminal residue" evidence="2">
    <location>
        <position position="1"/>
    </location>
</feature>
<reference evidence="2 3" key="1">
    <citation type="submission" date="2019-09" db="EMBL/GenBank/DDBJ databases">
        <title>Bird 10,000 Genomes (B10K) Project - Family phase.</title>
        <authorList>
            <person name="Zhang G."/>
        </authorList>
    </citation>
    <scope>NUCLEOTIDE SEQUENCE [LARGE SCALE GENOMIC DNA]</scope>
    <source>
        <strain evidence="2">B10K-DU-001-16</strain>
        <tissue evidence="2">Muscle</tissue>
    </source>
</reference>
<comment type="caution">
    <text evidence="2">The sequence shown here is derived from an EMBL/GenBank/DDBJ whole genome shotgun (WGS) entry which is preliminary data.</text>
</comment>
<feature type="compositionally biased region" description="Pro residues" evidence="1">
    <location>
        <begin position="1"/>
        <end position="21"/>
    </location>
</feature>
<accession>A0A7K9I4A1</accession>
<feature type="compositionally biased region" description="Low complexity" evidence="1">
    <location>
        <begin position="48"/>
        <end position="61"/>
    </location>
</feature>
<keyword evidence="3" id="KW-1185">Reference proteome</keyword>
<feature type="region of interest" description="Disordered" evidence="1">
    <location>
        <begin position="1"/>
        <end position="241"/>
    </location>
</feature>
<evidence type="ECO:0000313" key="2">
    <source>
        <dbReference type="EMBL" id="NXH20923.1"/>
    </source>
</evidence>
<protein>
    <submittedName>
        <fullName evidence="2">AGAP2 protein</fullName>
    </submittedName>
</protein>
<feature type="compositionally biased region" description="Low complexity" evidence="1">
    <location>
        <begin position="74"/>
        <end position="103"/>
    </location>
</feature>
<name>A0A7K9I4A1_9PICI</name>
<evidence type="ECO:0000313" key="3">
    <source>
        <dbReference type="Proteomes" id="UP000534107"/>
    </source>
</evidence>
<gene>
    <name evidence="2" type="primary">Agap2_1</name>
    <name evidence="2" type="ORF">BUCCAP_R15998</name>
</gene>
<feature type="compositionally biased region" description="Basic and acidic residues" evidence="1">
    <location>
        <begin position="191"/>
        <end position="208"/>
    </location>
</feature>
<dbReference type="Proteomes" id="UP000534107">
    <property type="component" value="Unassembled WGS sequence"/>
</dbReference>
<feature type="compositionally biased region" description="Gly residues" evidence="1">
    <location>
        <begin position="104"/>
        <end position="118"/>
    </location>
</feature>
<proteinExistence type="predicted"/>
<organism evidence="2 3">
    <name type="scientific">Bucco capensis</name>
    <name type="common">collared puffbird</name>
    <dbReference type="NCBI Taxonomy" id="135168"/>
    <lineage>
        <taxon>Eukaryota</taxon>
        <taxon>Metazoa</taxon>
        <taxon>Chordata</taxon>
        <taxon>Craniata</taxon>
        <taxon>Vertebrata</taxon>
        <taxon>Euteleostomi</taxon>
        <taxon>Archelosauria</taxon>
        <taxon>Archosauria</taxon>
        <taxon>Dinosauria</taxon>
        <taxon>Saurischia</taxon>
        <taxon>Theropoda</taxon>
        <taxon>Coelurosauria</taxon>
        <taxon>Aves</taxon>
        <taxon>Neognathae</taxon>
        <taxon>Neoaves</taxon>
        <taxon>Telluraves</taxon>
        <taxon>Coraciimorphae</taxon>
        <taxon>Piciformes</taxon>
        <taxon>Bucconidae</taxon>
        <taxon>Bucco</taxon>
    </lineage>
</organism>
<dbReference type="OrthoDB" id="8881717at2759"/>
<dbReference type="EMBL" id="VWZO01018938">
    <property type="protein sequence ID" value="NXH20923.1"/>
    <property type="molecule type" value="Genomic_DNA"/>
</dbReference>
<feature type="compositionally biased region" description="Pro residues" evidence="1">
    <location>
        <begin position="230"/>
        <end position="241"/>
    </location>
</feature>
<evidence type="ECO:0000256" key="1">
    <source>
        <dbReference type="SAM" id="MobiDB-lite"/>
    </source>
</evidence>
<sequence>PPPPPAVPPKPDPALLPPKPEPLSRGAKGTLEPPGDGSGVRGPPECPQPAAAPRRPLPAQASWAQPEGGSRPRPQQLPAAPSPHPAAGARRLRLAGTKPAKSVSGGGAKAGTESGTGKGSHKAAGSRLSWPEGEGKGRPKAGGKAGPEAGSRPPARARLSPHKGKSKTLDYSDLHPGPGGLAPAPPLPETGLKRGREGGRASTRDRKMLKFISGIFAKSPAATPTHPAGPWAPPGTDPSRA</sequence>